<feature type="domain" description="Peptidase S8/S53" evidence="4">
    <location>
        <begin position="189"/>
        <end position="404"/>
    </location>
</feature>
<dbReference type="AlphaFoldDB" id="A0A4R1B8N5"/>
<dbReference type="SUPFAM" id="SSF52743">
    <property type="entry name" value="Subtilisin-like"/>
    <property type="match status" value="1"/>
</dbReference>
<reference evidence="5 6" key="1">
    <citation type="submission" date="2019-03" db="EMBL/GenBank/DDBJ databases">
        <authorList>
            <person name="Kim M.K.M."/>
        </authorList>
    </citation>
    <scope>NUCLEOTIDE SEQUENCE [LARGE SCALE GENOMIC DNA]</scope>
    <source>
        <strain evidence="5 6">17J68-12</strain>
    </source>
</reference>
<keyword evidence="3" id="KW-0812">Transmembrane</keyword>
<dbReference type="InterPro" id="IPR036852">
    <property type="entry name" value="Peptidase_S8/S53_dom_sf"/>
</dbReference>
<evidence type="ECO:0000259" key="4">
    <source>
        <dbReference type="Pfam" id="PF00082"/>
    </source>
</evidence>
<dbReference type="Gene3D" id="3.40.50.200">
    <property type="entry name" value="Peptidase S8/S53 domain"/>
    <property type="match status" value="1"/>
</dbReference>
<keyword evidence="3" id="KW-1133">Transmembrane helix</keyword>
<dbReference type="PROSITE" id="PS51892">
    <property type="entry name" value="SUBTILASE"/>
    <property type="match status" value="1"/>
</dbReference>
<evidence type="ECO:0000256" key="1">
    <source>
        <dbReference type="ARBA" id="ARBA00011073"/>
    </source>
</evidence>
<accession>A0A4R1B8N5</accession>
<organism evidence="5 6">
    <name type="scientific">Flaviaesturariibacter flavus</name>
    <dbReference type="NCBI Taxonomy" id="2502780"/>
    <lineage>
        <taxon>Bacteria</taxon>
        <taxon>Pseudomonadati</taxon>
        <taxon>Bacteroidota</taxon>
        <taxon>Chitinophagia</taxon>
        <taxon>Chitinophagales</taxon>
        <taxon>Chitinophagaceae</taxon>
        <taxon>Flaviaestuariibacter</taxon>
    </lineage>
</organism>
<evidence type="ECO:0000256" key="3">
    <source>
        <dbReference type="SAM" id="Phobius"/>
    </source>
</evidence>
<keyword evidence="3" id="KW-0472">Membrane</keyword>
<keyword evidence="6" id="KW-1185">Reference proteome</keyword>
<dbReference type="GO" id="GO:0006508">
    <property type="term" value="P:proteolysis"/>
    <property type="evidence" value="ECO:0007669"/>
    <property type="project" value="InterPro"/>
</dbReference>
<evidence type="ECO:0000313" key="6">
    <source>
        <dbReference type="Proteomes" id="UP000295334"/>
    </source>
</evidence>
<name>A0A4R1B8N5_9BACT</name>
<dbReference type="InterPro" id="IPR026444">
    <property type="entry name" value="Secre_tail"/>
</dbReference>
<dbReference type="InterPro" id="IPR051048">
    <property type="entry name" value="Peptidase_S8/S53_subtilisin"/>
</dbReference>
<dbReference type="Pfam" id="PF00082">
    <property type="entry name" value="Peptidase_S8"/>
    <property type="match status" value="1"/>
</dbReference>
<feature type="transmembrane region" description="Helical" evidence="3">
    <location>
        <begin position="34"/>
        <end position="53"/>
    </location>
</feature>
<dbReference type="Proteomes" id="UP000295334">
    <property type="component" value="Unassembled WGS sequence"/>
</dbReference>
<evidence type="ECO:0000256" key="2">
    <source>
        <dbReference type="PROSITE-ProRule" id="PRU01240"/>
    </source>
</evidence>
<dbReference type="InterPro" id="IPR000209">
    <property type="entry name" value="Peptidase_S8/S53_dom"/>
</dbReference>
<sequence length="887" mass="95477">MHFVPYSRHRESELFYASCSCKAGKAQLRSQSLIMIRAFILFLFLLTAFAAGAQKKEALLSPELGEKMARGNLPDTLHLMLQWRDESQPPAGRVLRQYAPARAWELRITRAGLLRLLEDDRFVFAQEVLLPRPELTTGFLDLTLNRINTVHCRYPSLQGDSIRATLKEQSFDTSDIDLRGRIFTTPLASSNVTAHASIMATILAGAGNSSPYALGVAPAALLGSVSFSSLLPEPDSFYRNRAITVQNHSYGTLIENFYGVEAAAYDAAARNNPALLFVFSAGNSGTSNATSGTYSGLPVSNLTGNFKMAKNILTAGATDSLDNLESASSRGPAYDGRIKPELVAFGQDGSSGASALVSGAATLVQQAYRRAAGQLPPSALVRAALINSATDAGNPHPDYSFGYGALNALDALRTVSEGRFLIDSLQAGNLRTLNIPVPAGIRQLKITLSWTDPAAAANAPRALVNNLDATLRHPSSGSSWTPWVLQPAPADLQQPAQRGTDSLNNNEQITVDNPAAGMYTLEVAGSRVSGTQPFAIAWQLDTADRFEWTYPVAPDVPRAGDRNVLRWLGNRNGTAAIDYSLNGGAWLPVTATADLSARALAWQAPDTFAILRLRLRSAGLPDVISDSVVLSRAPSLRTGFNCADSFLLLWDHLPAGSYQLYELGDRYLGAFRTTTDTFALLRKSEHPSLYYAVAPVVGGRAGLRSFTLKYDAQGVECYFRNFFLSAQNGSRVEFTVGIGTLLNVGTVSLQALRAGGYVDVQTVTPATTSFLLADSSLHEGINWYRLRIRLSNGADVFSEPVPVYYFPGAPVLLFPNPAPAGKPVNVLANEAGRYSLQVVDATGRVLFTRRLDALNSPIPALSLPAGVYVVRVLSESGLVKTQKLVVL</sequence>
<dbReference type="EMBL" id="SJZI01000050">
    <property type="protein sequence ID" value="TCJ12593.1"/>
    <property type="molecule type" value="Genomic_DNA"/>
</dbReference>
<evidence type="ECO:0000313" key="5">
    <source>
        <dbReference type="EMBL" id="TCJ12593.1"/>
    </source>
</evidence>
<dbReference type="PANTHER" id="PTHR43399">
    <property type="entry name" value="SUBTILISIN-RELATED"/>
    <property type="match status" value="1"/>
</dbReference>
<proteinExistence type="inferred from homology"/>
<dbReference type="GO" id="GO:0004252">
    <property type="term" value="F:serine-type endopeptidase activity"/>
    <property type="evidence" value="ECO:0007669"/>
    <property type="project" value="InterPro"/>
</dbReference>
<dbReference type="InterPro" id="IPR008979">
    <property type="entry name" value="Galactose-bd-like_sf"/>
</dbReference>
<comment type="caution">
    <text evidence="2">Lacks conserved residue(s) required for the propagation of feature annotation.</text>
</comment>
<dbReference type="Gene3D" id="2.60.120.380">
    <property type="match status" value="1"/>
</dbReference>
<comment type="caution">
    <text evidence="5">The sequence shown here is derived from an EMBL/GenBank/DDBJ whole genome shotgun (WGS) entry which is preliminary data.</text>
</comment>
<gene>
    <name evidence="5" type="ORF">EPD60_15100</name>
</gene>
<protein>
    <submittedName>
        <fullName evidence="5">T9SS type A sorting domain-containing protein</fullName>
    </submittedName>
</protein>
<dbReference type="OrthoDB" id="9792152at2"/>
<comment type="similarity">
    <text evidence="1 2">Belongs to the peptidase S8 family.</text>
</comment>
<dbReference type="PANTHER" id="PTHR43399:SF4">
    <property type="entry name" value="CELL WALL-ASSOCIATED PROTEASE"/>
    <property type="match status" value="1"/>
</dbReference>
<dbReference type="NCBIfam" id="TIGR04183">
    <property type="entry name" value="Por_Secre_tail"/>
    <property type="match status" value="1"/>
</dbReference>
<dbReference type="SUPFAM" id="SSF49785">
    <property type="entry name" value="Galactose-binding domain-like"/>
    <property type="match status" value="1"/>
</dbReference>